<dbReference type="CDD" id="cd09279">
    <property type="entry name" value="RNase_HI_like"/>
    <property type="match status" value="1"/>
</dbReference>
<feature type="compositionally biased region" description="Basic and acidic residues" evidence="1">
    <location>
        <begin position="516"/>
        <end position="539"/>
    </location>
</feature>
<dbReference type="CDD" id="cd00303">
    <property type="entry name" value="retropepsin_like"/>
    <property type="match status" value="1"/>
</dbReference>
<dbReference type="GO" id="GO:0004523">
    <property type="term" value="F:RNA-DNA hybrid ribonuclease activity"/>
    <property type="evidence" value="ECO:0007669"/>
    <property type="project" value="InterPro"/>
</dbReference>
<accession>A0A484MQX6</accession>
<dbReference type="GO" id="GO:0015074">
    <property type="term" value="P:DNA integration"/>
    <property type="evidence" value="ECO:0007669"/>
    <property type="project" value="InterPro"/>
</dbReference>
<dbReference type="InterPro" id="IPR036397">
    <property type="entry name" value="RNaseH_sf"/>
</dbReference>
<evidence type="ECO:0000313" key="4">
    <source>
        <dbReference type="Proteomes" id="UP000595140"/>
    </source>
</evidence>
<dbReference type="InterPro" id="IPR002156">
    <property type="entry name" value="RNaseH_domain"/>
</dbReference>
<feature type="compositionally biased region" description="Low complexity" evidence="1">
    <location>
        <begin position="8"/>
        <end position="20"/>
    </location>
</feature>
<dbReference type="InterPro" id="IPR001584">
    <property type="entry name" value="Integrase_cat-core"/>
</dbReference>
<dbReference type="InterPro" id="IPR005162">
    <property type="entry name" value="Retrotrans_gag_dom"/>
</dbReference>
<feature type="compositionally biased region" description="Basic and acidic residues" evidence="1">
    <location>
        <begin position="577"/>
        <end position="587"/>
    </location>
</feature>
<dbReference type="Pfam" id="PF13650">
    <property type="entry name" value="Asp_protease_2"/>
    <property type="match status" value="1"/>
</dbReference>
<dbReference type="Pfam" id="PF03732">
    <property type="entry name" value="Retrotrans_gag"/>
    <property type="match status" value="1"/>
</dbReference>
<dbReference type="Gene3D" id="3.30.420.10">
    <property type="entry name" value="Ribonuclease H-like superfamily/Ribonuclease H"/>
    <property type="match status" value="2"/>
</dbReference>
<dbReference type="EMBL" id="OOIL02004257">
    <property type="protein sequence ID" value="VFQ90909.1"/>
    <property type="molecule type" value="Genomic_DNA"/>
</dbReference>
<dbReference type="GO" id="GO:0003676">
    <property type="term" value="F:nucleic acid binding"/>
    <property type="evidence" value="ECO:0007669"/>
    <property type="project" value="InterPro"/>
</dbReference>
<dbReference type="InterPro" id="IPR012337">
    <property type="entry name" value="RNaseH-like_sf"/>
</dbReference>
<keyword evidence="4" id="KW-1185">Reference proteome</keyword>
<dbReference type="InterPro" id="IPR021109">
    <property type="entry name" value="Peptidase_aspartic_dom_sf"/>
</dbReference>
<evidence type="ECO:0000256" key="1">
    <source>
        <dbReference type="SAM" id="MobiDB-lite"/>
    </source>
</evidence>
<feature type="compositionally biased region" description="Basic and acidic residues" evidence="1">
    <location>
        <begin position="265"/>
        <end position="287"/>
    </location>
</feature>
<feature type="compositionally biased region" description="Low complexity" evidence="1">
    <location>
        <begin position="188"/>
        <end position="202"/>
    </location>
</feature>
<feature type="compositionally biased region" description="Basic and acidic residues" evidence="1">
    <location>
        <begin position="245"/>
        <end position="255"/>
    </location>
</feature>
<feature type="domain" description="Integrase catalytic" evidence="2">
    <location>
        <begin position="1246"/>
        <end position="1407"/>
    </location>
</feature>
<gene>
    <name evidence="3" type="ORF">CCAM_LOCUS32685</name>
</gene>
<organism evidence="3 4">
    <name type="scientific">Cuscuta campestris</name>
    <dbReference type="NCBI Taxonomy" id="132261"/>
    <lineage>
        <taxon>Eukaryota</taxon>
        <taxon>Viridiplantae</taxon>
        <taxon>Streptophyta</taxon>
        <taxon>Embryophyta</taxon>
        <taxon>Tracheophyta</taxon>
        <taxon>Spermatophyta</taxon>
        <taxon>Magnoliopsida</taxon>
        <taxon>eudicotyledons</taxon>
        <taxon>Gunneridae</taxon>
        <taxon>Pentapetalae</taxon>
        <taxon>asterids</taxon>
        <taxon>lamiids</taxon>
        <taxon>Solanales</taxon>
        <taxon>Convolvulaceae</taxon>
        <taxon>Cuscuteae</taxon>
        <taxon>Cuscuta</taxon>
        <taxon>Cuscuta subgen. Grammica</taxon>
        <taxon>Cuscuta sect. Cleistogrammica</taxon>
    </lineage>
</organism>
<dbReference type="PANTHER" id="PTHR48475">
    <property type="entry name" value="RIBONUCLEASE H"/>
    <property type="match status" value="1"/>
</dbReference>
<feature type="compositionally biased region" description="Basic residues" evidence="1">
    <location>
        <begin position="203"/>
        <end position="217"/>
    </location>
</feature>
<dbReference type="PANTHER" id="PTHR48475:SF2">
    <property type="entry name" value="RIBONUCLEASE H"/>
    <property type="match status" value="1"/>
</dbReference>
<feature type="region of interest" description="Disordered" evidence="1">
    <location>
        <begin position="188"/>
        <end position="291"/>
    </location>
</feature>
<feature type="region of interest" description="Disordered" evidence="1">
    <location>
        <begin position="509"/>
        <end position="594"/>
    </location>
</feature>
<dbReference type="Proteomes" id="UP000595140">
    <property type="component" value="Unassembled WGS sequence"/>
</dbReference>
<evidence type="ECO:0000313" key="3">
    <source>
        <dbReference type="EMBL" id="VFQ90909.1"/>
    </source>
</evidence>
<name>A0A484MQX6_9ASTE</name>
<dbReference type="Pfam" id="PF13456">
    <property type="entry name" value="RVT_3"/>
    <property type="match status" value="1"/>
</dbReference>
<dbReference type="PROSITE" id="PS50994">
    <property type="entry name" value="INTEGRASE"/>
    <property type="match status" value="1"/>
</dbReference>
<protein>
    <recommendedName>
        <fullName evidence="2">Integrase catalytic domain-containing protein</fullName>
    </recommendedName>
</protein>
<dbReference type="Pfam" id="PF17921">
    <property type="entry name" value="Integrase_H2C2"/>
    <property type="match status" value="1"/>
</dbReference>
<dbReference type="Gene3D" id="2.40.70.10">
    <property type="entry name" value="Acid Proteases"/>
    <property type="match status" value="1"/>
</dbReference>
<dbReference type="SUPFAM" id="SSF50630">
    <property type="entry name" value="Acid proteases"/>
    <property type="match status" value="1"/>
</dbReference>
<dbReference type="SUPFAM" id="SSF53098">
    <property type="entry name" value="Ribonuclease H-like"/>
    <property type="match status" value="2"/>
</dbReference>
<sequence>MPTHNFVSGRSGNRGGPSRTRGNGFCLLSSDRPWNGVLVIGIRNVEGRDLIGRTDGLVDLNLGVDGGSFSDRSAVGIVELLPLRGTTQNPPKIDGHLALVPVVLIPGRGKPENIGVVRAAPPGPGAFLISVVKSSLRRLEIAVVKSPEAVKDIREILVETKVGITAEQFKEVLAALTPNREIVVEDVAGGPASGKAGPAGSQGKKKKVRRSQKKKATKPNGKAVMTDALSRLDEEDESSSFERMSAFDRLGDPKSKKPRTSAFERLQDTRSARKGDLRDTLKEKRGESTATSKIGCEERRTMVEDKGAAELWRMYEQLEKRLDAQNPYRQAVFSEVTPFSRRIMSCPLPDNFKTPQIKAYNGTTDPQDHLARFGANVVMYAYPEEIKCRCFLAALEGQACEWFHKLPKESIDKWSDLAHKFFEHFASSRRQKLPFSHLLNVKIRKGEQLREFINRWEKEARDVQGADDQALIAMLQAALLQGDVRKELRRNPLSTYQEMFARAKYLTLEEEDDEPPVQKEKKSGPPVAEGKKRKDHGKEPNSTGGPPPRSERPSSSNRTWRRPPAPTAAITAGDGQEDGRRHLGRDCDDLDEEERQGRRHLGCRFIMGGNTGGDSVSSQKKWKNMVYLAEVQRPPLPKRKKKEPLIFTDEDYPPVLSPHRDALVIKVEINNVVVHRTLVDTGSSVNIMYRNTFKELGLSRSDLKPIHTPLSGFTGDTIEAEGTITVKAGVGDGTYRLWIDMEFMVVQLDCAHHLILGRPGLEDLECVISPVHLCLKFNTPTGVRVASGNQSLSRSCYVRATKNQARVDENVSTICAAIQKEEGRPRAEPAEEVEEFSLDPIKPERKVKVGKTLPLRLKEQLLEVLQTFKVLFAWGPEDMPGVDPKIICHRLAVDPTHRPVKQKKHFLSSERREFVTKHVTTLQSIGHIREVRYPECPNAPSRVSKWGVFLGSFQIEFKPRPAIKGHALADFVVECTAREVESSGEELEGNWWTVYTDSSSATDASGGGVVAISPEGFKEYYSVRFRFKVSNNEAEYEALLCGLRLAASLKAERIQVRCDSKLIVGHVTREFEAKDERMKKYRDTALELLKAFGAYRIEQEEELLEPSISPGKVLIITLKEEPDWIDEITMYILDGSLPTDPIAAKVIKQRAPSYTLECGRLYKRSYNGTLLRCLRAGEAQKLMEEIHEGICSAHQGAFTMSRKVTLQGYFWPTIIRDCAEYVRKCKVCQEFQRVPRRPVTNYTPISTAIPFARWGIDLVGIFPRGTGNNTYLVVAIDYFTKLVEAAPVPTITEEQMRKFVSKQILCRFGVPQQIITDNGTQFEARGFNEFLQSWGIKHSYAAVGYPQTNGQVENTNRTIVDARAPAETSLLSYRVETFDAQENEENLRAELHLIGERREREYIRAENYRRQVKSYHDQRVRPRPFKVGDWVLRKREVSRPTDGGKFAKSFKGPYIIKEVLADGTFRLQTPAGGDVPRVWNAANLIKFYQ</sequence>
<evidence type="ECO:0000259" key="2">
    <source>
        <dbReference type="PROSITE" id="PS50994"/>
    </source>
</evidence>
<dbReference type="Pfam" id="PF00665">
    <property type="entry name" value="rve"/>
    <property type="match status" value="1"/>
</dbReference>
<feature type="region of interest" description="Disordered" evidence="1">
    <location>
        <begin position="1"/>
        <end position="20"/>
    </location>
</feature>
<reference evidence="3 4" key="1">
    <citation type="submission" date="2018-04" db="EMBL/GenBank/DDBJ databases">
        <authorList>
            <person name="Vogel A."/>
        </authorList>
    </citation>
    <scope>NUCLEOTIDE SEQUENCE [LARGE SCALE GENOMIC DNA]</scope>
</reference>
<dbReference type="Gene3D" id="1.10.340.70">
    <property type="match status" value="1"/>
</dbReference>
<proteinExistence type="predicted"/>
<dbReference type="InterPro" id="IPR041588">
    <property type="entry name" value="Integrase_H2C2"/>
</dbReference>
<dbReference type="OrthoDB" id="1934939at2759"/>